<comment type="catalytic activity">
    <reaction evidence="12">
        <text>tRNA(Val) + L-valine + ATP = L-valyl-tRNA(Val) + AMP + diphosphate</text>
        <dbReference type="Rhea" id="RHEA:10704"/>
        <dbReference type="Rhea" id="RHEA-COMP:9672"/>
        <dbReference type="Rhea" id="RHEA-COMP:9708"/>
        <dbReference type="ChEBI" id="CHEBI:30616"/>
        <dbReference type="ChEBI" id="CHEBI:33019"/>
        <dbReference type="ChEBI" id="CHEBI:57762"/>
        <dbReference type="ChEBI" id="CHEBI:78442"/>
        <dbReference type="ChEBI" id="CHEBI:78537"/>
        <dbReference type="ChEBI" id="CHEBI:456215"/>
        <dbReference type="EC" id="6.1.1.9"/>
    </reaction>
</comment>
<evidence type="ECO:0000256" key="14">
    <source>
        <dbReference type="RuleBase" id="RU361139"/>
    </source>
</evidence>
<evidence type="ECO:0000256" key="7">
    <source>
        <dbReference type="ARBA" id="ARBA00023002"/>
    </source>
</evidence>
<dbReference type="Gene3D" id="3.40.50.620">
    <property type="entry name" value="HUPs"/>
    <property type="match status" value="2"/>
</dbReference>
<dbReference type="InterPro" id="IPR029061">
    <property type="entry name" value="THDP-binding"/>
</dbReference>
<feature type="region of interest" description="Disordered" evidence="15">
    <location>
        <begin position="485"/>
        <end position="507"/>
    </location>
</feature>
<keyword evidence="10 14" id="KW-0670">Pyruvate</keyword>
<dbReference type="InterPro" id="IPR002300">
    <property type="entry name" value="aa-tRNA-synth_Ia"/>
</dbReference>
<dbReference type="EMBL" id="JAAMPC010000003">
    <property type="protein sequence ID" value="KAG2320902.1"/>
    <property type="molecule type" value="Genomic_DNA"/>
</dbReference>
<dbReference type="SUPFAM" id="SSF52518">
    <property type="entry name" value="Thiamin diphosphate-binding fold (THDP-binding)"/>
    <property type="match status" value="1"/>
</dbReference>
<dbReference type="InterPro" id="IPR002303">
    <property type="entry name" value="Valyl-tRNA_ligase"/>
</dbReference>
<feature type="domain" description="Dehydrogenase E1 component" evidence="17">
    <location>
        <begin position="579"/>
        <end position="875"/>
    </location>
</feature>
<evidence type="ECO:0000256" key="10">
    <source>
        <dbReference type="ARBA" id="ARBA00023317"/>
    </source>
</evidence>
<evidence type="ECO:0000313" key="18">
    <source>
        <dbReference type="EMBL" id="KAG2320902.1"/>
    </source>
</evidence>
<keyword evidence="7 14" id="KW-0560">Oxidoreductase</keyword>
<dbReference type="InterPro" id="IPR001017">
    <property type="entry name" value="DH_E1"/>
</dbReference>
<dbReference type="Gene3D" id="3.40.50.970">
    <property type="match status" value="1"/>
</dbReference>
<evidence type="ECO:0000259" key="16">
    <source>
        <dbReference type="Pfam" id="PF00133"/>
    </source>
</evidence>
<dbReference type="GO" id="GO:0005829">
    <property type="term" value="C:cytosol"/>
    <property type="evidence" value="ECO:0007669"/>
    <property type="project" value="TreeGrafter"/>
</dbReference>
<name>A0A8X8B436_BRACI</name>
<dbReference type="Gene3D" id="3.90.740.10">
    <property type="entry name" value="Valyl/Leucyl/Isoleucyl-tRNA synthetase, editing domain"/>
    <property type="match status" value="1"/>
</dbReference>
<dbReference type="SUPFAM" id="SSF50677">
    <property type="entry name" value="ValRS/IleRS/LeuRS editing domain"/>
    <property type="match status" value="1"/>
</dbReference>
<evidence type="ECO:0000259" key="17">
    <source>
        <dbReference type="Pfam" id="PF00676"/>
    </source>
</evidence>
<dbReference type="GO" id="GO:0005524">
    <property type="term" value="F:ATP binding"/>
    <property type="evidence" value="ECO:0007669"/>
    <property type="project" value="UniProtKB-KW"/>
</dbReference>
<evidence type="ECO:0000256" key="1">
    <source>
        <dbReference type="ARBA" id="ARBA00001964"/>
    </source>
</evidence>
<evidence type="ECO:0000256" key="4">
    <source>
        <dbReference type="ARBA" id="ARBA00022741"/>
    </source>
</evidence>
<dbReference type="CDD" id="cd02000">
    <property type="entry name" value="TPP_E1_PDC_ADC_BCADC"/>
    <property type="match status" value="1"/>
</dbReference>
<comment type="function">
    <text evidence="11">The pyruvate dehydrogenase complex catalyzes the overall conversion of pyruvate to acetyl-CoA and CO(2). It contains multiple copies of three enzymatic components: pyruvate dehydrogenase (E1), dihydrolipoamide acetyltransferase (E2) and lipoamide dehydrogenase (E3).</text>
</comment>
<dbReference type="SUPFAM" id="SSF52374">
    <property type="entry name" value="Nucleotidylyl transferase"/>
    <property type="match status" value="1"/>
</dbReference>
<dbReference type="NCBIfam" id="TIGR03182">
    <property type="entry name" value="PDH_E1_alph_y"/>
    <property type="match status" value="1"/>
</dbReference>
<dbReference type="InterPro" id="IPR014729">
    <property type="entry name" value="Rossmann-like_a/b/a_fold"/>
</dbReference>
<comment type="cofactor">
    <cofactor evidence="1 14">
        <name>thiamine diphosphate</name>
        <dbReference type="ChEBI" id="CHEBI:58937"/>
    </cofactor>
</comment>
<dbReference type="PRINTS" id="PR00986">
    <property type="entry name" value="TRNASYNTHVAL"/>
</dbReference>
<keyword evidence="3" id="KW-0436">Ligase</keyword>
<evidence type="ECO:0000256" key="15">
    <source>
        <dbReference type="SAM" id="MobiDB-lite"/>
    </source>
</evidence>
<keyword evidence="19" id="KW-1185">Reference proteome</keyword>
<evidence type="ECO:0000256" key="6">
    <source>
        <dbReference type="ARBA" id="ARBA00022917"/>
    </source>
</evidence>
<keyword evidence="5" id="KW-0067">ATP-binding</keyword>
<evidence type="ECO:0000256" key="9">
    <source>
        <dbReference type="ARBA" id="ARBA00023146"/>
    </source>
</evidence>
<evidence type="ECO:0000256" key="8">
    <source>
        <dbReference type="ARBA" id="ARBA00023052"/>
    </source>
</evidence>
<keyword evidence="6" id="KW-0648">Protein biosynthesis</keyword>
<dbReference type="InterPro" id="IPR017597">
    <property type="entry name" value="Pyrv_DH_E1_asu_subgrp-y"/>
</dbReference>
<keyword evidence="4" id="KW-0547">Nucleotide-binding</keyword>
<dbReference type="AlphaFoldDB" id="A0A8X8B436"/>
<dbReference type="GO" id="GO:0004739">
    <property type="term" value="F:pyruvate dehydrogenase (acetyl-transferring) activity"/>
    <property type="evidence" value="ECO:0007669"/>
    <property type="project" value="UniProtKB-UniRule"/>
</dbReference>
<dbReference type="OrthoDB" id="10256198at2759"/>
<dbReference type="FunFam" id="3.40.50.970:FF:000013">
    <property type="entry name" value="Pyruvate dehydrogenase E1 component subunit alpha"/>
    <property type="match status" value="1"/>
</dbReference>
<protein>
    <recommendedName>
        <fullName evidence="14">Pyruvate dehydrogenase E1 component subunit alpha</fullName>
        <ecNumber evidence="14">1.2.4.1</ecNumber>
    </recommendedName>
</protein>
<accession>A0A8X8B436</accession>
<reference evidence="18 19" key="1">
    <citation type="submission" date="2020-02" db="EMBL/GenBank/DDBJ databases">
        <authorList>
            <person name="Ma Q."/>
            <person name="Huang Y."/>
            <person name="Song X."/>
            <person name="Pei D."/>
        </authorList>
    </citation>
    <scope>NUCLEOTIDE SEQUENCE [LARGE SCALE GENOMIC DNA]</scope>
    <source>
        <strain evidence="18">Sxm20200214</strain>
        <tissue evidence="18">Leaf</tissue>
    </source>
</reference>
<evidence type="ECO:0000256" key="12">
    <source>
        <dbReference type="ARBA" id="ARBA00047552"/>
    </source>
</evidence>
<dbReference type="Proteomes" id="UP000886595">
    <property type="component" value="Unassembled WGS sequence"/>
</dbReference>
<organism evidence="18 19">
    <name type="scientific">Brassica carinata</name>
    <name type="common">Ethiopian mustard</name>
    <name type="synonym">Abyssinian cabbage</name>
    <dbReference type="NCBI Taxonomy" id="52824"/>
    <lineage>
        <taxon>Eukaryota</taxon>
        <taxon>Viridiplantae</taxon>
        <taxon>Streptophyta</taxon>
        <taxon>Embryophyta</taxon>
        <taxon>Tracheophyta</taxon>
        <taxon>Spermatophyta</taxon>
        <taxon>Magnoliopsida</taxon>
        <taxon>eudicotyledons</taxon>
        <taxon>Gunneridae</taxon>
        <taxon>Pentapetalae</taxon>
        <taxon>rosids</taxon>
        <taxon>malvids</taxon>
        <taxon>Brassicales</taxon>
        <taxon>Brassicaceae</taxon>
        <taxon>Brassiceae</taxon>
        <taxon>Brassica</taxon>
    </lineage>
</organism>
<keyword evidence="9" id="KW-0030">Aminoacyl-tRNA synthetase</keyword>
<comment type="subunit">
    <text evidence="2">Tetramer of 2 alpha and 2 beta subunits.</text>
</comment>
<dbReference type="PANTHER" id="PTHR11946">
    <property type="entry name" value="VALYL-TRNA SYNTHETASES"/>
    <property type="match status" value="1"/>
</dbReference>
<keyword evidence="8 14" id="KW-0786">Thiamine pyrophosphate</keyword>
<dbReference type="Pfam" id="PF00676">
    <property type="entry name" value="E1_dh"/>
    <property type="match status" value="1"/>
</dbReference>
<sequence>MSGYNALWLPGFDHAGIATQDVVEKDFMREKGKTSHDIGLEEFLKKAWKWTHKYSGTIKTHLRRLGSSLDWTRECFTMDEERSKAVVEAFVRLHKEGVIYRGDQLVNWDCFSRTARSDEEIDYVEIRGRTLRSVPGYEKPVEFGLMTSFAYPLEDGSGEVVVATTRVETILGDTAIAVHPDDARYKHLHGKFAVHPFNGRKLPIVCDADLVDPELGTGCVKITPAHEQKDYELGKLHHLEAINIFTNDGKINKNGGSEFAGMQRYAAREAVVEALHNKGLLRGVEDKDMRIGICSRSRDVVEPMLKPQWYVRIPAWYATLEEDQLKKFGTYSDHWVVARNEEEAREEAAVKFSGKKLLDLSQDPDVLDTWFSSGLFPLSALGWPDQTEELKAFYPGSVLETGLDILFFWVARMVMLSMKLSDGEVPFSEVYLHPMVRDAHGRKMSKSLGNGIDPLEVINGESLAGLQTRLKKEERFPSCITFPHSKPKKKQVPIFDKEEKDSKTKSEEMALSRLSLRSNPFLKPSTTAAAFSPSSTRRHVSTDTTPITIKTAVPFESHLCDAPSRSVETSSSEILSFFRDMARMRRMEIAADSLYKAKMIRGFCHLYDGQEALAVGMEAAITKKDAIITSYRDHCTFLGRGGELVDAFSELMGRKRGCSNGKGGSMHFYKKDACFYGGHGIVGAQIPLGCGLAFAQKYSKEEFVTFTLYGDGAANQGQLFEALNIAALWDLPAILVCENNHYGMGTATWRSAKSPAYFKRGDYVPGLKVDGMDALAVKQACKFAKEHALKNGPIVLEMDTYRYHGHSMSDPGSTYRTRDEVSGVRQVRDPIERVRKLLLSHDIATEKELKDMEKEVRKEVDDAVAQAKESPVPEPSELFTNMYVKDCGVESFGADRKELKVTLT</sequence>
<evidence type="ECO:0000256" key="13">
    <source>
        <dbReference type="ARBA" id="ARBA00051231"/>
    </source>
</evidence>
<dbReference type="PANTHER" id="PTHR11946:SF113">
    <property type="entry name" value="VALINE--TRNA LIGASE"/>
    <property type="match status" value="1"/>
</dbReference>
<dbReference type="GO" id="GO:0006438">
    <property type="term" value="P:valyl-tRNA aminoacylation"/>
    <property type="evidence" value="ECO:0007669"/>
    <property type="project" value="InterPro"/>
</dbReference>
<evidence type="ECO:0000256" key="11">
    <source>
        <dbReference type="ARBA" id="ARBA00025211"/>
    </source>
</evidence>
<feature type="domain" description="Aminoacyl-tRNA synthetase class Ia" evidence="16">
    <location>
        <begin position="1"/>
        <end position="460"/>
    </location>
</feature>
<dbReference type="Pfam" id="PF00133">
    <property type="entry name" value="tRNA-synt_1"/>
    <property type="match status" value="1"/>
</dbReference>
<comment type="catalytic activity">
    <reaction evidence="13 14">
        <text>N(6)-[(R)-lipoyl]-L-lysyl-[protein] + pyruvate + H(+) = N(6)-[(R)-S(8)-acetyldihydrolipoyl]-L-lysyl-[protein] + CO2</text>
        <dbReference type="Rhea" id="RHEA:19189"/>
        <dbReference type="Rhea" id="RHEA-COMP:10474"/>
        <dbReference type="Rhea" id="RHEA-COMP:10478"/>
        <dbReference type="ChEBI" id="CHEBI:15361"/>
        <dbReference type="ChEBI" id="CHEBI:15378"/>
        <dbReference type="ChEBI" id="CHEBI:16526"/>
        <dbReference type="ChEBI" id="CHEBI:83099"/>
        <dbReference type="ChEBI" id="CHEBI:83111"/>
        <dbReference type="EC" id="1.2.4.1"/>
    </reaction>
</comment>
<dbReference type="GO" id="GO:0004832">
    <property type="term" value="F:valine-tRNA ligase activity"/>
    <property type="evidence" value="ECO:0007669"/>
    <property type="project" value="UniProtKB-EC"/>
</dbReference>
<dbReference type="EC" id="1.2.4.1" evidence="14"/>
<dbReference type="FunFam" id="3.90.740.10:FF:000005">
    <property type="entry name" value="Valine--tRNA ligase, mitochondrial"/>
    <property type="match status" value="1"/>
</dbReference>
<gene>
    <name evidence="18" type="ORF">Bca52824_014115</name>
</gene>
<dbReference type="GO" id="GO:0006086">
    <property type="term" value="P:pyruvate decarboxylation to acetyl-CoA"/>
    <property type="evidence" value="ECO:0007669"/>
    <property type="project" value="InterPro"/>
</dbReference>
<evidence type="ECO:0000256" key="3">
    <source>
        <dbReference type="ARBA" id="ARBA00022598"/>
    </source>
</evidence>
<dbReference type="GO" id="GO:0002161">
    <property type="term" value="F:aminoacyl-tRNA deacylase activity"/>
    <property type="evidence" value="ECO:0007669"/>
    <property type="project" value="InterPro"/>
</dbReference>
<dbReference type="InterPro" id="IPR009008">
    <property type="entry name" value="Val/Leu/Ile-tRNA-synth_edit"/>
</dbReference>
<feature type="compositionally biased region" description="Basic and acidic residues" evidence="15">
    <location>
        <begin position="495"/>
        <end position="507"/>
    </location>
</feature>
<evidence type="ECO:0000313" key="19">
    <source>
        <dbReference type="Proteomes" id="UP000886595"/>
    </source>
</evidence>
<evidence type="ECO:0000256" key="2">
    <source>
        <dbReference type="ARBA" id="ARBA00011130"/>
    </source>
</evidence>
<proteinExistence type="predicted"/>
<evidence type="ECO:0000256" key="5">
    <source>
        <dbReference type="ARBA" id="ARBA00022840"/>
    </source>
</evidence>
<comment type="caution">
    <text evidence="18">The sequence shown here is derived from an EMBL/GenBank/DDBJ whole genome shotgun (WGS) entry which is preliminary data.</text>
</comment>